<evidence type="ECO:0000256" key="10">
    <source>
        <dbReference type="ARBA" id="ARBA00022898"/>
    </source>
</evidence>
<sequence>MDFEHLPHPAPVPSGTRQQALENPGFGQLFTDHMVVIDYDEDKGGWHKASLGPREAISLDPAAAVLHYAQEIFEGMKAYKQGDDSLALFRPEQNARRFNESARRMAMPELPEELFLESIRQLVAKDRDWVPSDPDGSLYLRPFMFASEAFLGVRPARQYKYILIASPVGPYFKGGAKPVKIWVSRNYTRAAPGGTGAAKTGGNYAASLVPQAEGIDQGCDQVVFLDAVEKKWIEELGGMNLFFVFADGTVITPPLTGTILPGITRDSLIQLLREEGLQVREEPYSIDQWRADATEGRLLETMACGTAAVVTPVGTVLGPDGEFTIGTGGTGQMTHKIREKLVGIQKGAIEDIHGWTVKLD</sequence>
<evidence type="ECO:0000256" key="17">
    <source>
        <dbReference type="RuleBase" id="RU004516"/>
    </source>
</evidence>
<dbReference type="NCBIfam" id="TIGR01123">
    <property type="entry name" value="ilvE_II"/>
    <property type="match status" value="1"/>
</dbReference>
<dbReference type="RefSeq" id="WP_115416503.1">
    <property type="nucleotide sequence ID" value="NZ_CP031357.1"/>
</dbReference>
<dbReference type="PANTHER" id="PTHR11825:SF44">
    <property type="entry name" value="BRANCHED-CHAIN-AMINO-ACID AMINOTRANSFERASE"/>
    <property type="match status" value="1"/>
</dbReference>
<evidence type="ECO:0000256" key="8">
    <source>
        <dbReference type="ARBA" id="ARBA00022605"/>
    </source>
</evidence>
<dbReference type="PANTHER" id="PTHR11825">
    <property type="entry name" value="SUBGROUP IIII AMINOTRANSFERASE"/>
    <property type="match status" value="1"/>
</dbReference>
<dbReference type="GO" id="GO:0009099">
    <property type="term" value="P:L-valine biosynthetic process"/>
    <property type="evidence" value="ECO:0007669"/>
    <property type="project" value="UniProtKB-UniPathway"/>
</dbReference>
<keyword evidence="7 18" id="KW-0032">Aminotransferase</keyword>
<evidence type="ECO:0000256" key="5">
    <source>
        <dbReference type="ARBA" id="ARBA00005072"/>
    </source>
</evidence>
<dbReference type="UniPathway" id="UPA00047">
    <property type="reaction ID" value="UER00058"/>
</dbReference>
<evidence type="ECO:0000256" key="18">
    <source>
        <dbReference type="RuleBase" id="RU004517"/>
    </source>
</evidence>
<evidence type="ECO:0000256" key="11">
    <source>
        <dbReference type="ARBA" id="ARBA00023304"/>
    </source>
</evidence>
<comment type="similarity">
    <text evidence="6 16">Belongs to the class-IV pyridoxal-phosphate-dependent aminotransferase family.</text>
</comment>
<dbReference type="InterPro" id="IPR043132">
    <property type="entry name" value="BCAT-like_C"/>
</dbReference>
<dbReference type="InterPro" id="IPR043131">
    <property type="entry name" value="BCAT-like_N"/>
</dbReference>
<comment type="function">
    <text evidence="2">Acts on leucine, isoleucine and valine.</text>
</comment>
<dbReference type="GO" id="GO:0009098">
    <property type="term" value="P:L-leucine biosynthetic process"/>
    <property type="evidence" value="ECO:0007669"/>
    <property type="project" value="UniProtKB-UniPathway"/>
</dbReference>
<protein>
    <recommendedName>
        <fullName evidence="18">Branched-chain-amino-acid aminotransferase</fullName>
        <ecNumber evidence="18">2.6.1.42</ecNumber>
    </recommendedName>
</protein>
<keyword evidence="9 18" id="KW-0808">Transferase</keyword>
<evidence type="ECO:0000256" key="4">
    <source>
        <dbReference type="ARBA" id="ARBA00004931"/>
    </source>
</evidence>
<comment type="pathway">
    <text evidence="5 19">Amino-acid biosynthesis; L-leucine biosynthesis; L-leucine from 3-methyl-2-oxobutanoate: step 4/4.</text>
</comment>
<dbReference type="NCBIfam" id="NF009897">
    <property type="entry name" value="PRK13357.1"/>
    <property type="match status" value="1"/>
</dbReference>
<reference evidence="22" key="1">
    <citation type="submission" date="2018-07" db="EMBL/GenBank/DDBJ databases">
        <title>Genome sequence of Erythrobacter strain YH-07, an antagonistic bacterium isolated from Yellow Sea.</title>
        <authorList>
            <person name="Tang T."/>
            <person name="Liu Q."/>
            <person name="Sun X."/>
        </authorList>
    </citation>
    <scope>NUCLEOTIDE SEQUENCE [LARGE SCALE GENOMIC DNA]</scope>
    <source>
        <strain evidence="22">YH-07</strain>
    </source>
</reference>
<comment type="catalytic activity">
    <reaction evidence="13 18">
        <text>L-isoleucine + 2-oxoglutarate = (S)-3-methyl-2-oxopentanoate + L-glutamate</text>
        <dbReference type="Rhea" id="RHEA:24801"/>
        <dbReference type="ChEBI" id="CHEBI:16810"/>
        <dbReference type="ChEBI" id="CHEBI:29985"/>
        <dbReference type="ChEBI" id="CHEBI:35146"/>
        <dbReference type="ChEBI" id="CHEBI:58045"/>
        <dbReference type="EC" id="2.6.1.42"/>
    </reaction>
</comment>
<dbReference type="KEGG" id="err:DVR09_08210"/>
<accession>A0A345YEH0</accession>
<comment type="catalytic activity">
    <reaction evidence="12 18">
        <text>L-valine + 2-oxoglutarate = 3-methyl-2-oxobutanoate + L-glutamate</text>
        <dbReference type="Rhea" id="RHEA:24813"/>
        <dbReference type="ChEBI" id="CHEBI:11851"/>
        <dbReference type="ChEBI" id="CHEBI:16810"/>
        <dbReference type="ChEBI" id="CHEBI:29985"/>
        <dbReference type="ChEBI" id="CHEBI:57762"/>
        <dbReference type="EC" id="2.6.1.42"/>
    </reaction>
</comment>
<evidence type="ECO:0000256" key="19">
    <source>
        <dbReference type="RuleBase" id="RU004519"/>
    </source>
</evidence>
<evidence type="ECO:0000313" key="22">
    <source>
        <dbReference type="Proteomes" id="UP000254508"/>
    </source>
</evidence>
<dbReference type="InterPro" id="IPR005786">
    <property type="entry name" value="B_amino_transII"/>
</dbReference>
<dbReference type="InterPro" id="IPR001544">
    <property type="entry name" value="Aminotrans_IV"/>
</dbReference>
<gene>
    <name evidence="21" type="ORF">DVR09_08210</name>
</gene>
<evidence type="ECO:0000256" key="20">
    <source>
        <dbReference type="SAM" id="MobiDB-lite"/>
    </source>
</evidence>
<dbReference type="SUPFAM" id="SSF56752">
    <property type="entry name" value="D-aminoacid aminotransferase-like PLP-dependent enzymes"/>
    <property type="match status" value="1"/>
</dbReference>
<dbReference type="Gene3D" id="3.20.10.10">
    <property type="entry name" value="D-amino Acid Aminotransferase, subunit A, domain 2"/>
    <property type="match status" value="1"/>
</dbReference>
<proteinExistence type="inferred from homology"/>
<dbReference type="Gene3D" id="3.30.470.10">
    <property type="match status" value="1"/>
</dbReference>
<dbReference type="InterPro" id="IPR036038">
    <property type="entry name" value="Aminotransferase-like"/>
</dbReference>
<organism evidence="21 22">
    <name type="scientific">Erythrobacter aureus</name>
    <dbReference type="NCBI Taxonomy" id="2182384"/>
    <lineage>
        <taxon>Bacteria</taxon>
        <taxon>Pseudomonadati</taxon>
        <taxon>Pseudomonadota</taxon>
        <taxon>Alphaproteobacteria</taxon>
        <taxon>Sphingomonadales</taxon>
        <taxon>Erythrobacteraceae</taxon>
        <taxon>Erythrobacter/Porphyrobacter group</taxon>
        <taxon>Erythrobacter</taxon>
    </lineage>
</organism>
<dbReference type="PROSITE" id="PS00770">
    <property type="entry name" value="AA_TRANSFER_CLASS_4"/>
    <property type="match status" value="1"/>
</dbReference>
<evidence type="ECO:0000256" key="12">
    <source>
        <dbReference type="ARBA" id="ARBA00048212"/>
    </source>
</evidence>
<dbReference type="GO" id="GO:0052655">
    <property type="term" value="F:L-valine-2-oxoglutarate transaminase activity"/>
    <property type="evidence" value="ECO:0007669"/>
    <property type="project" value="RHEA"/>
</dbReference>
<dbReference type="PIRSF" id="PIRSF006468">
    <property type="entry name" value="BCAT1"/>
    <property type="match status" value="1"/>
</dbReference>
<dbReference type="UniPathway" id="UPA00048">
    <property type="reaction ID" value="UER00073"/>
</dbReference>
<evidence type="ECO:0000256" key="2">
    <source>
        <dbReference type="ARBA" id="ARBA00003109"/>
    </source>
</evidence>
<dbReference type="GO" id="GO:0052654">
    <property type="term" value="F:L-leucine-2-oxoglutarate transaminase activity"/>
    <property type="evidence" value="ECO:0007669"/>
    <property type="project" value="RHEA"/>
</dbReference>
<dbReference type="InterPro" id="IPR033939">
    <property type="entry name" value="BCAT_family"/>
</dbReference>
<dbReference type="UniPathway" id="UPA00049">
    <property type="reaction ID" value="UER00062"/>
</dbReference>
<evidence type="ECO:0000256" key="3">
    <source>
        <dbReference type="ARBA" id="ARBA00004824"/>
    </source>
</evidence>
<keyword evidence="22" id="KW-1185">Reference proteome</keyword>
<dbReference type="EC" id="2.6.1.42" evidence="18"/>
<dbReference type="OrthoDB" id="9804984at2"/>
<dbReference type="Pfam" id="PF01063">
    <property type="entry name" value="Aminotran_4"/>
    <property type="match status" value="1"/>
</dbReference>
<dbReference type="GO" id="GO:0009097">
    <property type="term" value="P:isoleucine biosynthetic process"/>
    <property type="evidence" value="ECO:0007669"/>
    <property type="project" value="UniProtKB-UniPathway"/>
</dbReference>
<evidence type="ECO:0000313" key="21">
    <source>
        <dbReference type="EMBL" id="AXK42322.1"/>
    </source>
</evidence>
<dbReference type="AlphaFoldDB" id="A0A345YEH0"/>
<keyword evidence="8 18" id="KW-0028">Amino-acid biosynthesis</keyword>
<dbReference type="EMBL" id="CP031357">
    <property type="protein sequence ID" value="AXK42322.1"/>
    <property type="molecule type" value="Genomic_DNA"/>
</dbReference>
<name>A0A345YEH0_9SPHN</name>
<evidence type="ECO:0000256" key="13">
    <source>
        <dbReference type="ARBA" id="ARBA00048798"/>
    </source>
</evidence>
<comment type="pathway">
    <text evidence="3 19">Amino-acid biosynthesis; L-isoleucine biosynthesis; L-isoleucine from 2-oxobutanoate: step 4/4.</text>
</comment>
<dbReference type="InterPro" id="IPR018300">
    <property type="entry name" value="Aminotrans_IV_CS"/>
</dbReference>
<comment type="cofactor">
    <cofactor evidence="1 17">
        <name>pyridoxal 5'-phosphate</name>
        <dbReference type="ChEBI" id="CHEBI:597326"/>
    </cofactor>
</comment>
<feature type="region of interest" description="Disordered" evidence="20">
    <location>
        <begin position="1"/>
        <end position="22"/>
    </location>
</feature>
<keyword evidence="10 17" id="KW-0663">Pyridoxal phosphate</keyword>
<dbReference type="CDD" id="cd01557">
    <property type="entry name" value="BCAT_beta_family"/>
    <property type="match status" value="1"/>
</dbReference>
<evidence type="ECO:0000256" key="1">
    <source>
        <dbReference type="ARBA" id="ARBA00001933"/>
    </source>
</evidence>
<comment type="pathway">
    <text evidence="4 19">Amino-acid biosynthesis; L-valine biosynthesis; L-valine from pyruvate: step 4/4.</text>
</comment>
<dbReference type="Proteomes" id="UP000254508">
    <property type="component" value="Chromosome"/>
</dbReference>
<evidence type="ECO:0000256" key="16">
    <source>
        <dbReference type="RuleBase" id="RU004106"/>
    </source>
</evidence>
<evidence type="ECO:0000256" key="14">
    <source>
        <dbReference type="ARBA" id="ARBA00049229"/>
    </source>
</evidence>
<comment type="catalytic activity">
    <reaction evidence="14 18">
        <text>L-leucine + 2-oxoglutarate = 4-methyl-2-oxopentanoate + L-glutamate</text>
        <dbReference type="Rhea" id="RHEA:18321"/>
        <dbReference type="ChEBI" id="CHEBI:16810"/>
        <dbReference type="ChEBI" id="CHEBI:17865"/>
        <dbReference type="ChEBI" id="CHEBI:29985"/>
        <dbReference type="ChEBI" id="CHEBI:57427"/>
        <dbReference type="EC" id="2.6.1.42"/>
    </reaction>
</comment>
<feature type="modified residue" description="N6-(pyridoxal phosphate)lysine" evidence="15">
    <location>
        <position position="199"/>
    </location>
</feature>
<evidence type="ECO:0000256" key="9">
    <source>
        <dbReference type="ARBA" id="ARBA00022679"/>
    </source>
</evidence>
<dbReference type="GO" id="GO:0052656">
    <property type="term" value="F:L-isoleucine-2-oxoglutarate transaminase activity"/>
    <property type="evidence" value="ECO:0007669"/>
    <property type="project" value="RHEA"/>
</dbReference>
<evidence type="ECO:0000256" key="7">
    <source>
        <dbReference type="ARBA" id="ARBA00022576"/>
    </source>
</evidence>
<evidence type="ECO:0000256" key="15">
    <source>
        <dbReference type="PIRSR" id="PIRSR006468-1"/>
    </source>
</evidence>
<keyword evidence="11 18" id="KW-0100">Branched-chain amino acid biosynthesis</keyword>
<evidence type="ECO:0000256" key="6">
    <source>
        <dbReference type="ARBA" id="ARBA00009320"/>
    </source>
</evidence>